<dbReference type="GO" id="GO:0045087">
    <property type="term" value="P:innate immune response"/>
    <property type="evidence" value="ECO:0007669"/>
    <property type="project" value="UniProtKB-KW"/>
</dbReference>
<keyword evidence="7" id="KW-0399">Innate immunity</keyword>
<keyword evidence="8" id="KW-0391">Immunity</keyword>
<evidence type="ECO:0000256" key="9">
    <source>
        <dbReference type="ARBA" id="ARBA00022946"/>
    </source>
</evidence>
<comment type="subcellular location">
    <subcellularLocation>
        <location evidence="3">Cytoplasm</location>
    </subcellularLocation>
    <subcellularLocation>
        <location evidence="2">Mitochondrion</location>
    </subcellularLocation>
    <subcellularLocation>
        <location evidence="1">Nucleus</location>
    </subcellularLocation>
</comment>
<dbReference type="Pfam" id="PF06239">
    <property type="entry name" value="ECSIT_N"/>
    <property type="match status" value="1"/>
</dbReference>
<evidence type="ECO:0000256" key="4">
    <source>
        <dbReference type="ARBA" id="ARBA00007674"/>
    </source>
</evidence>
<keyword evidence="10" id="KW-0496">Mitochondrion</keyword>
<evidence type="ECO:0000259" key="12">
    <source>
        <dbReference type="SMART" id="SM01284"/>
    </source>
</evidence>
<dbReference type="InterPro" id="IPR010418">
    <property type="entry name" value="ECSIT"/>
</dbReference>
<sequence length="402" mass="45635">MAALPYMLAGRMSLRTLLTGAKNASDSLRILSSATKISYPIRSIASSSALKASSNKRDPDTRLSIQGYFNSSDRNKETFKAACEVYKIRERNLRGHVEFIYSALKYMEEFGVHKDLEVYKDLLDLMPKGKMIPQNMFQAEFMHYPKQQQCAIDVLEQMEINGVMPDTEMEMMLKNIFGKHGHPVKKFGRMMYWMPKFKNASPWSLLDVVPNDAFELAKLAVARMCSVDPTSKLTVYQTKDVEDAIDDTWIVSGMSPIQEELVAEHPVDEPIKIEGPFRIFLRERCVGYFILRAESKPPPPPVKREEIDDVTNIKHWFTGIMEEEETESALIKKRSVHEQDDGTIMAICATGTSSRDSLLSWIRHLQVTNPKLSEIPVLFTQTSPIGEVMTVEEPAGEVKVNT</sequence>
<keyword evidence="6" id="KW-0963">Cytoplasm</keyword>
<organism evidence="13">
    <name type="scientific">Palaemon carinicauda</name>
    <name type="common">Ridgetail white prawn</name>
    <name type="synonym">Exopalaemon carinicauda</name>
    <dbReference type="NCBI Taxonomy" id="392227"/>
    <lineage>
        <taxon>Eukaryota</taxon>
        <taxon>Metazoa</taxon>
        <taxon>Ecdysozoa</taxon>
        <taxon>Arthropoda</taxon>
        <taxon>Crustacea</taxon>
        <taxon>Multicrustacea</taxon>
        <taxon>Malacostraca</taxon>
        <taxon>Eumalacostraca</taxon>
        <taxon>Eucarida</taxon>
        <taxon>Decapoda</taxon>
        <taxon>Pleocyemata</taxon>
        <taxon>Caridea</taxon>
        <taxon>Palaemonoidea</taxon>
        <taxon>Palaemonidae</taxon>
        <taxon>Palaemon</taxon>
    </lineage>
</organism>
<evidence type="ECO:0000256" key="1">
    <source>
        <dbReference type="ARBA" id="ARBA00004123"/>
    </source>
</evidence>
<accession>A0A7T5V8Z8</accession>
<dbReference type="SMART" id="SM01284">
    <property type="entry name" value="ECSIT_Cterm"/>
    <property type="match status" value="1"/>
</dbReference>
<dbReference type="PANTHER" id="PTHR13113:SF1">
    <property type="entry name" value="EVOLUTIONARILY CONSERVED SIGNALING INTERMEDIATE IN TOLL PATHWAY, MITOCHONDRIAL"/>
    <property type="match status" value="1"/>
</dbReference>
<dbReference type="GO" id="GO:0005739">
    <property type="term" value="C:mitochondrion"/>
    <property type="evidence" value="ECO:0007669"/>
    <property type="project" value="UniProtKB-SubCell"/>
</dbReference>
<keyword evidence="11" id="KW-0539">Nucleus</keyword>
<dbReference type="GO" id="GO:0007178">
    <property type="term" value="P:cell surface receptor protein serine/threonine kinase signaling pathway"/>
    <property type="evidence" value="ECO:0007669"/>
    <property type="project" value="TreeGrafter"/>
</dbReference>
<evidence type="ECO:0000256" key="5">
    <source>
        <dbReference type="ARBA" id="ARBA00019998"/>
    </source>
</evidence>
<evidence type="ECO:0000256" key="10">
    <source>
        <dbReference type="ARBA" id="ARBA00023128"/>
    </source>
</evidence>
<evidence type="ECO:0000256" key="6">
    <source>
        <dbReference type="ARBA" id="ARBA00022490"/>
    </source>
</evidence>
<feature type="domain" description="ECSIT C-terminal" evidence="12">
    <location>
        <begin position="255"/>
        <end position="382"/>
    </location>
</feature>
<dbReference type="InterPro" id="IPR046448">
    <property type="entry name" value="ECSIT_N"/>
</dbReference>
<dbReference type="Pfam" id="PF14784">
    <property type="entry name" value="ECSIT_C"/>
    <property type="match status" value="1"/>
</dbReference>
<comment type="similarity">
    <text evidence="4">Belongs to the ECSIT family.</text>
</comment>
<evidence type="ECO:0000256" key="8">
    <source>
        <dbReference type="ARBA" id="ARBA00022859"/>
    </source>
</evidence>
<keyword evidence="9" id="KW-0809">Transit peptide</keyword>
<name>A0A7T5V8Z8_PALCI</name>
<evidence type="ECO:0000256" key="7">
    <source>
        <dbReference type="ARBA" id="ARBA00022588"/>
    </source>
</evidence>
<proteinExistence type="evidence at transcript level"/>
<dbReference type="InterPro" id="IPR029342">
    <property type="entry name" value="ECIST_C"/>
</dbReference>
<evidence type="ECO:0000256" key="2">
    <source>
        <dbReference type="ARBA" id="ARBA00004173"/>
    </source>
</evidence>
<dbReference type="AlphaFoldDB" id="A0A7T5V8Z8"/>
<protein>
    <recommendedName>
        <fullName evidence="5">Evolutionarily conserved signaling intermediate in Toll pathway, mitochondrial</fullName>
    </recommendedName>
</protein>
<evidence type="ECO:0000256" key="11">
    <source>
        <dbReference type="ARBA" id="ARBA00023242"/>
    </source>
</evidence>
<evidence type="ECO:0000313" key="13">
    <source>
        <dbReference type="EMBL" id="QQG63318.1"/>
    </source>
</evidence>
<dbReference type="PANTHER" id="PTHR13113">
    <property type="entry name" value="ECSIT EVOLUTIONARILY CONSERVED SIGNALING INTERMEDIATE IN TOLL PATHWAYS"/>
    <property type="match status" value="1"/>
</dbReference>
<dbReference type="EMBL" id="MT760792">
    <property type="protein sequence ID" value="QQG63318.1"/>
    <property type="molecule type" value="mRNA"/>
</dbReference>
<reference evidence="13" key="1">
    <citation type="submission" date="2020-07" db="EMBL/GenBank/DDBJ databases">
        <title>Identification, characterization, and functional analysis of Toll and ECSIT in Exopalaemon carinicauda.</title>
        <authorList>
            <person name="Ge Q."/>
            <person name="Wang J."/>
            <person name="Li J."/>
            <person name="Li J."/>
        </authorList>
    </citation>
    <scope>NUCLEOTIDE SEQUENCE</scope>
</reference>
<evidence type="ECO:0000256" key="3">
    <source>
        <dbReference type="ARBA" id="ARBA00004496"/>
    </source>
</evidence>
<dbReference type="GO" id="GO:0005634">
    <property type="term" value="C:nucleus"/>
    <property type="evidence" value="ECO:0007669"/>
    <property type="project" value="UniProtKB-SubCell"/>
</dbReference>